<dbReference type="EMBL" id="FO082274">
    <property type="protein sequence ID" value="CCO16571.1"/>
    <property type="molecule type" value="Genomic_DNA"/>
</dbReference>
<feature type="region of interest" description="Disordered" evidence="1">
    <location>
        <begin position="34"/>
        <end position="81"/>
    </location>
</feature>
<keyword evidence="3" id="KW-1185">Reference proteome</keyword>
<proteinExistence type="predicted"/>
<organism evidence="2 3">
    <name type="scientific">Bathycoccus prasinos</name>
    <dbReference type="NCBI Taxonomy" id="41875"/>
    <lineage>
        <taxon>Eukaryota</taxon>
        <taxon>Viridiplantae</taxon>
        <taxon>Chlorophyta</taxon>
        <taxon>Mamiellophyceae</taxon>
        <taxon>Mamiellales</taxon>
        <taxon>Bathycoccaceae</taxon>
        <taxon>Bathycoccus</taxon>
    </lineage>
</organism>
<dbReference type="GeneID" id="19015993"/>
<feature type="region of interest" description="Disordered" evidence="1">
    <location>
        <begin position="186"/>
        <end position="241"/>
    </location>
</feature>
<feature type="compositionally biased region" description="Basic residues" evidence="1">
    <location>
        <begin position="201"/>
        <end position="213"/>
    </location>
</feature>
<reference evidence="2 3" key="1">
    <citation type="submission" date="2011-10" db="EMBL/GenBank/DDBJ databases">
        <authorList>
            <person name="Genoscope - CEA"/>
        </authorList>
    </citation>
    <scope>NUCLEOTIDE SEQUENCE [LARGE SCALE GENOMIC DNA]</scope>
    <source>
        <strain evidence="2 3">RCC 1105</strain>
    </source>
</reference>
<dbReference type="RefSeq" id="XP_007513013.1">
    <property type="nucleotide sequence ID" value="XM_007512951.1"/>
</dbReference>
<feature type="region of interest" description="Disordered" evidence="1">
    <location>
        <begin position="246"/>
        <end position="265"/>
    </location>
</feature>
<dbReference type="Proteomes" id="UP000198341">
    <property type="component" value="Chromosome 5"/>
</dbReference>
<dbReference type="KEGG" id="bpg:Bathy05g04900"/>
<protein>
    <submittedName>
        <fullName evidence="2">Uncharacterized protein</fullName>
    </submittedName>
</protein>
<gene>
    <name evidence="2" type="ORF">Bathy05g04900</name>
</gene>
<evidence type="ECO:0000313" key="3">
    <source>
        <dbReference type="Proteomes" id="UP000198341"/>
    </source>
</evidence>
<feature type="compositionally biased region" description="Low complexity" evidence="1">
    <location>
        <begin position="50"/>
        <end position="64"/>
    </location>
</feature>
<accession>K8EEW8</accession>
<name>K8EEW8_9CHLO</name>
<evidence type="ECO:0000313" key="2">
    <source>
        <dbReference type="EMBL" id="CCO16571.1"/>
    </source>
</evidence>
<dbReference type="OrthoDB" id="498841at2759"/>
<sequence length="286" mass="32611">MGLLKQYRAKATTFRDGKKAADFESKEQNYTSIITTTTKKQQRGVNEGKNGFTSSPNNKNNNGFDKGGDANTNKKWKSKRAGAKERRIRILRSLPLSRALTEQELAKMFKTVLQPVRAKYGGAGFAKPSVYVDISDEYFSEKFQELFDEHVDGFGGKSLTKMGKKNEEMLWKQRLKEKQGREQFVVVKSHDDDDDEDNSSHSKKRQRRRRMMMSKKGEEENAATRGNEDDKTKPFLSRKQRKLALQRGEVVLESNHSSDDKMNHRKASFASELQKQALLAAAEAGF</sequence>
<dbReference type="eggNOG" id="ENOG502SF6S">
    <property type="taxonomic scope" value="Eukaryota"/>
</dbReference>
<evidence type="ECO:0000256" key="1">
    <source>
        <dbReference type="SAM" id="MobiDB-lite"/>
    </source>
</evidence>
<dbReference type="AlphaFoldDB" id="K8EEW8"/>